<feature type="region of interest" description="Disordered" evidence="4">
    <location>
        <begin position="50"/>
        <end position="100"/>
    </location>
</feature>
<dbReference type="InterPro" id="IPR011990">
    <property type="entry name" value="TPR-like_helical_dom_sf"/>
</dbReference>
<keyword evidence="2 3" id="KW-0802">TPR repeat</keyword>
<dbReference type="AlphaFoldDB" id="A0AAV7ECV8"/>
<organism evidence="5 6">
    <name type="scientific">Aristolochia fimbriata</name>
    <name type="common">White veined hardy Dutchman's pipe vine</name>
    <dbReference type="NCBI Taxonomy" id="158543"/>
    <lineage>
        <taxon>Eukaryota</taxon>
        <taxon>Viridiplantae</taxon>
        <taxon>Streptophyta</taxon>
        <taxon>Embryophyta</taxon>
        <taxon>Tracheophyta</taxon>
        <taxon>Spermatophyta</taxon>
        <taxon>Magnoliopsida</taxon>
        <taxon>Magnoliidae</taxon>
        <taxon>Piperales</taxon>
        <taxon>Aristolochiaceae</taxon>
        <taxon>Aristolochia</taxon>
    </lineage>
</organism>
<accession>A0AAV7ECV8</accession>
<dbReference type="SMART" id="SM00028">
    <property type="entry name" value="TPR"/>
    <property type="match status" value="4"/>
</dbReference>
<reference evidence="5 6" key="1">
    <citation type="submission" date="2021-07" db="EMBL/GenBank/DDBJ databases">
        <title>The Aristolochia fimbriata genome: insights into angiosperm evolution, floral development and chemical biosynthesis.</title>
        <authorList>
            <person name="Jiao Y."/>
        </authorList>
    </citation>
    <scope>NUCLEOTIDE SEQUENCE [LARGE SCALE GENOMIC DNA]</scope>
    <source>
        <strain evidence="5">IBCAS-2021</strain>
        <tissue evidence="5">Leaf</tissue>
    </source>
</reference>
<evidence type="ECO:0000313" key="6">
    <source>
        <dbReference type="Proteomes" id="UP000825729"/>
    </source>
</evidence>
<dbReference type="Proteomes" id="UP000825729">
    <property type="component" value="Unassembled WGS sequence"/>
</dbReference>
<keyword evidence="6" id="KW-1185">Reference proteome</keyword>
<keyword evidence="1" id="KW-0677">Repeat</keyword>
<dbReference type="EMBL" id="JAINDJ010000005">
    <property type="protein sequence ID" value="KAG9446675.1"/>
    <property type="molecule type" value="Genomic_DNA"/>
</dbReference>
<evidence type="ECO:0000256" key="1">
    <source>
        <dbReference type="ARBA" id="ARBA00022737"/>
    </source>
</evidence>
<dbReference type="Pfam" id="PF13181">
    <property type="entry name" value="TPR_8"/>
    <property type="match status" value="1"/>
</dbReference>
<sequence>MAFRLPATTNVSIERWDIGRKVKLSENGAVYSCAYSQARCLISISCSASKASRGFGKPPSRKEKTNSGKTSKEDSLPRKSTRKQSDMVSGDAPGLATGSNTKFRNFDRQFEEKLEAVRRSSLEQKNVKEIKPYQAIDYDSPIESKEGTISFGTKVGVGAAVLVFGLVFALGDFLPSGSEVTQKSTTVERKLTDEETKTLKTRLQQFEETLNVTPTDPTALEGAAVTFTELGDYSQASTLLEKLTKERPKYPEAYRLLGEVKLELKDYEGSVAAYRSAISTSEAIDLELLRGLTNSLLAANKPDEAVKELLDVRESLEKQKLNKRDVDAASNLEKQALVDPIQVDLLLGKAYSDWGHVSDAVAVYDKLISLYPNDFRGYLAKGIILKENGNVGDAERMFIQARFFAPDKVKVLVDRYSGR</sequence>
<feature type="compositionally biased region" description="Basic and acidic residues" evidence="4">
    <location>
        <begin position="60"/>
        <end position="77"/>
    </location>
</feature>
<comment type="caution">
    <text evidence="5">The sequence shown here is derived from an EMBL/GenBank/DDBJ whole genome shotgun (WGS) entry which is preliminary data.</text>
</comment>
<evidence type="ECO:0000256" key="4">
    <source>
        <dbReference type="SAM" id="MobiDB-lite"/>
    </source>
</evidence>
<dbReference type="PANTHER" id="PTHR44858">
    <property type="entry name" value="TETRATRICOPEPTIDE REPEAT PROTEIN 6"/>
    <property type="match status" value="1"/>
</dbReference>
<dbReference type="SUPFAM" id="SSF48452">
    <property type="entry name" value="TPR-like"/>
    <property type="match status" value="1"/>
</dbReference>
<dbReference type="InterPro" id="IPR019734">
    <property type="entry name" value="TPR_rpt"/>
</dbReference>
<proteinExistence type="predicted"/>
<protein>
    <submittedName>
        <fullName evidence="5">Uncharacterized protein</fullName>
    </submittedName>
</protein>
<dbReference type="InterPro" id="IPR050498">
    <property type="entry name" value="Ycf3"/>
</dbReference>
<feature type="repeat" description="TPR" evidence="3">
    <location>
        <begin position="251"/>
        <end position="284"/>
    </location>
</feature>
<evidence type="ECO:0000256" key="2">
    <source>
        <dbReference type="ARBA" id="ARBA00022803"/>
    </source>
</evidence>
<dbReference type="Pfam" id="PF13432">
    <property type="entry name" value="TPR_16"/>
    <property type="match status" value="1"/>
</dbReference>
<evidence type="ECO:0000256" key="3">
    <source>
        <dbReference type="PROSITE-ProRule" id="PRU00339"/>
    </source>
</evidence>
<gene>
    <name evidence="5" type="ORF">H6P81_012803</name>
</gene>
<evidence type="ECO:0000313" key="5">
    <source>
        <dbReference type="EMBL" id="KAG9446675.1"/>
    </source>
</evidence>
<dbReference type="Gene3D" id="1.25.40.10">
    <property type="entry name" value="Tetratricopeptide repeat domain"/>
    <property type="match status" value="1"/>
</dbReference>
<name>A0AAV7ECV8_ARIFI</name>
<feature type="repeat" description="TPR" evidence="3">
    <location>
        <begin position="341"/>
        <end position="374"/>
    </location>
</feature>
<dbReference type="PROSITE" id="PS50005">
    <property type="entry name" value="TPR"/>
    <property type="match status" value="2"/>
</dbReference>
<dbReference type="PANTHER" id="PTHR44858:SF1">
    <property type="entry name" value="UDP-N-ACETYLGLUCOSAMINE--PEPTIDE N-ACETYLGLUCOSAMINYLTRANSFERASE SPINDLY-RELATED"/>
    <property type="match status" value="1"/>
</dbReference>